<evidence type="ECO:0000256" key="1">
    <source>
        <dbReference type="ARBA" id="ARBA00004141"/>
    </source>
</evidence>
<feature type="transmembrane region" description="Helical" evidence="5">
    <location>
        <begin position="370"/>
        <end position="389"/>
    </location>
</feature>
<dbReference type="EMBL" id="WKJM01000001">
    <property type="protein sequence ID" value="MRX06438.1"/>
    <property type="molecule type" value="Genomic_DNA"/>
</dbReference>
<comment type="subcellular location">
    <subcellularLocation>
        <location evidence="1">Membrane</location>
        <topology evidence="1">Multi-pass membrane protein</topology>
    </subcellularLocation>
</comment>
<evidence type="ECO:0000256" key="4">
    <source>
        <dbReference type="ARBA" id="ARBA00023136"/>
    </source>
</evidence>
<protein>
    <submittedName>
        <fullName evidence="8">Putative O-glycosylation ligase, exosortase A system-associated</fullName>
    </submittedName>
</protein>
<organism evidence="8 9">
    <name type="scientific">Duganella alba</name>
    <dbReference type="NCBI Taxonomy" id="2666081"/>
    <lineage>
        <taxon>Bacteria</taxon>
        <taxon>Pseudomonadati</taxon>
        <taxon>Pseudomonadota</taxon>
        <taxon>Betaproteobacteria</taxon>
        <taxon>Burkholderiales</taxon>
        <taxon>Oxalobacteraceae</taxon>
        <taxon>Telluria group</taxon>
        <taxon>Duganella</taxon>
    </lineage>
</organism>
<feature type="transmembrane region" description="Helical" evidence="5">
    <location>
        <begin position="74"/>
        <end position="95"/>
    </location>
</feature>
<feature type="domain" description="DUF5935" evidence="7">
    <location>
        <begin position="1"/>
        <end position="186"/>
    </location>
</feature>
<dbReference type="RefSeq" id="WP_154361773.1">
    <property type="nucleotide sequence ID" value="NZ_WKJM01000001.1"/>
</dbReference>
<evidence type="ECO:0000259" key="7">
    <source>
        <dbReference type="Pfam" id="PF19358"/>
    </source>
</evidence>
<evidence type="ECO:0000256" key="5">
    <source>
        <dbReference type="SAM" id="Phobius"/>
    </source>
</evidence>
<evidence type="ECO:0000313" key="8">
    <source>
        <dbReference type="EMBL" id="MRX06438.1"/>
    </source>
</evidence>
<dbReference type="InterPro" id="IPR051533">
    <property type="entry name" value="WaaL-like"/>
</dbReference>
<keyword evidence="4 5" id="KW-0472">Membrane</keyword>
<dbReference type="InterPro" id="IPR045979">
    <property type="entry name" value="DUF5935"/>
</dbReference>
<evidence type="ECO:0000313" key="9">
    <source>
        <dbReference type="Proteomes" id="UP000481037"/>
    </source>
</evidence>
<dbReference type="PANTHER" id="PTHR37422">
    <property type="entry name" value="TEICHURONIC ACID BIOSYNTHESIS PROTEIN TUAE"/>
    <property type="match status" value="1"/>
</dbReference>
<dbReference type="AlphaFoldDB" id="A0A6L5QA75"/>
<gene>
    <name evidence="8" type="ORF">GJ697_01155</name>
</gene>
<keyword evidence="9" id="KW-1185">Reference proteome</keyword>
<keyword evidence="8" id="KW-0436">Ligase</keyword>
<dbReference type="GO" id="GO:0016874">
    <property type="term" value="F:ligase activity"/>
    <property type="evidence" value="ECO:0007669"/>
    <property type="project" value="UniProtKB-KW"/>
</dbReference>
<comment type="caution">
    <text evidence="8">The sequence shown here is derived from an EMBL/GenBank/DDBJ whole genome shotgun (WGS) entry which is preliminary data.</text>
</comment>
<feature type="transmembrane region" description="Helical" evidence="5">
    <location>
        <begin position="129"/>
        <end position="149"/>
    </location>
</feature>
<reference evidence="8 9" key="1">
    <citation type="submission" date="2019-11" db="EMBL/GenBank/DDBJ databases">
        <title>Novel species isolated from a subtropical stream in China.</title>
        <authorList>
            <person name="Lu H."/>
        </authorList>
    </citation>
    <scope>NUCLEOTIDE SEQUENCE [LARGE SCALE GENOMIC DNA]</scope>
    <source>
        <strain evidence="8 9">FT25W</strain>
    </source>
</reference>
<keyword evidence="3 5" id="KW-1133">Transmembrane helix</keyword>
<evidence type="ECO:0000259" key="6">
    <source>
        <dbReference type="Pfam" id="PF04932"/>
    </source>
</evidence>
<dbReference type="InterPro" id="IPR007016">
    <property type="entry name" value="O-antigen_ligase-rel_domated"/>
</dbReference>
<dbReference type="PANTHER" id="PTHR37422:SF13">
    <property type="entry name" value="LIPOPOLYSACCHARIDE BIOSYNTHESIS PROTEIN PA4999-RELATED"/>
    <property type="match status" value="1"/>
</dbReference>
<feature type="transmembrane region" description="Helical" evidence="5">
    <location>
        <begin position="43"/>
        <end position="62"/>
    </location>
</feature>
<feature type="transmembrane region" description="Helical" evidence="5">
    <location>
        <begin position="236"/>
        <end position="253"/>
    </location>
</feature>
<feature type="transmembrane region" description="Helical" evidence="5">
    <location>
        <begin position="330"/>
        <end position="350"/>
    </location>
</feature>
<feature type="domain" description="O-antigen ligase-related" evidence="6">
    <location>
        <begin position="200"/>
        <end position="337"/>
    </location>
</feature>
<feature type="transmembrane region" description="Helical" evidence="5">
    <location>
        <begin position="197"/>
        <end position="230"/>
    </location>
</feature>
<evidence type="ECO:0000256" key="2">
    <source>
        <dbReference type="ARBA" id="ARBA00022692"/>
    </source>
</evidence>
<accession>A0A6L5QA75</accession>
<dbReference type="NCBIfam" id="TIGR03097">
    <property type="entry name" value="PEP_O_lig_1"/>
    <property type="match status" value="1"/>
</dbReference>
<name>A0A6L5QA75_9BURK</name>
<dbReference type="GO" id="GO:0016020">
    <property type="term" value="C:membrane"/>
    <property type="evidence" value="ECO:0007669"/>
    <property type="project" value="UniProtKB-SubCell"/>
</dbReference>
<dbReference type="Pfam" id="PF19358">
    <property type="entry name" value="DUF5935"/>
    <property type="match status" value="1"/>
</dbReference>
<proteinExistence type="predicted"/>
<dbReference type="Proteomes" id="UP000481037">
    <property type="component" value="Unassembled WGS sequence"/>
</dbReference>
<dbReference type="InterPro" id="IPR017528">
    <property type="entry name" value="CHP03097O-antigen_lig-rel"/>
</dbReference>
<feature type="transmembrane region" description="Helical" evidence="5">
    <location>
        <begin position="161"/>
        <end position="185"/>
    </location>
</feature>
<evidence type="ECO:0000256" key="3">
    <source>
        <dbReference type="ARBA" id="ARBA00022989"/>
    </source>
</evidence>
<dbReference type="Pfam" id="PF04932">
    <property type="entry name" value="Wzy_C"/>
    <property type="match status" value="1"/>
</dbReference>
<sequence length="419" mass="46367">MRDILVTLIVFASLPWIIRNPVNGVLMWIWISVMNPHTQSWGFATTFPFAQIIAVITLFSLSTSRAPKTLPASGITFALLAMLLWMNVTTLFAIFPAASQVQLAKVMKIMLMSLVTMVVIRSRQDVHRMIWVLAFSLGYYGVKGGIFTVREGGNFRVWGPIGTFIGGNNEIALALIIVIPLMRYLQLSTDKRWIKHGLTAAMLLSGMAALGTYSRGALLAIAAMIALMWLKSQKKLLGGMLILMCVPPALLFMPARWAERMDSIGDYQADTSAMGRINAWHMAYNLAKDRFFGGGFEIAEPSVFYLYAPNPAAVHAAHSIYFQALGEHGFIGLALYLLLGALTWRSAAWVVRHSRDETELQWAGDLARMIQASLIGFAVGGAFLSLLYFDVPYYLMAAIVALRALTEQHLAARKAEVIR</sequence>
<keyword evidence="2 5" id="KW-0812">Transmembrane</keyword>